<dbReference type="InterPro" id="IPR024548">
    <property type="entry name" value="Cu2_monoox_C"/>
</dbReference>
<dbReference type="InterPro" id="IPR000945">
    <property type="entry name" value="DBH-like"/>
</dbReference>
<dbReference type="Proteomes" id="UP001283361">
    <property type="component" value="Unassembled WGS sequence"/>
</dbReference>
<evidence type="ECO:0000256" key="1">
    <source>
        <dbReference type="ARBA" id="ARBA00023157"/>
    </source>
</evidence>
<evidence type="ECO:0000256" key="2">
    <source>
        <dbReference type="ARBA" id="ARBA00023180"/>
    </source>
</evidence>
<sequence>MFISALIFEILNPRQVFVMSSLAFLTFALLVGSSRAFKTFKAEIPNGNKVPHPCKANFMWPGVGHQNRFGGGVNNQFGLDFKKAGYWWSKDICQADSDGDGLTNGQELGDPECAWSVGKIPSRTSNISHPGICDPYNSPLCSLKNSFVECDMEEFVCPRLNDTADVNHVNLTFLETTIPPTETNYYCMTFDLPNDQDYHMIATEPIMDNMEVLHHILIYECEDDNSTLIPTPQACGMEAKGSCRNIIGLWTVGNPGICFGDNIGFRFGKNAFKRVKLEIHYNNPLEKFGLKDKSGIRIHYQPVKSDVQDLVTVILGTTLFEIPAGEPRVEVDSICKGSCTRLLVRKPAKIFGAINHMHYLGSEMSMQLFRGGKKVADVAVDRSYNYDSPVVHTHSPALDLFPGDEIRTKCVYSSLNSPRSVFYGEATKDEMCYGFVFAYPKDAFTSHYCLTFDELDVCDLYTGKPLQTTKGECNWGAFTHFDENYSPPWTVQVKDNCRMDGYCRPQCREIVERLVKDDPCMTKDASTVINWRLESTEEGREALARINGCLGAMMSADPDPGHEDDGKCGVDECWEYCQDGHTGSGHGEYDSAPKMAAGWGKVTLLGLLLLKFYL</sequence>
<dbReference type="InterPro" id="IPR057626">
    <property type="entry name" value="S-S_Temptin"/>
</dbReference>
<keyword evidence="1" id="KW-1015">Disulfide bond</keyword>
<accession>A0AAE1DTQ7</accession>
<feature type="domain" description="Temptin Cys/Cys disulfide" evidence="5">
    <location>
        <begin position="35"/>
        <end position="132"/>
    </location>
</feature>
<dbReference type="InterPro" id="IPR036939">
    <property type="entry name" value="Cu2_ascorb_mOase_N_sf"/>
</dbReference>
<dbReference type="Pfam" id="PF01082">
    <property type="entry name" value="Cu2_monooxygen"/>
    <property type="match status" value="1"/>
</dbReference>
<keyword evidence="7" id="KW-1185">Reference proteome</keyword>
<dbReference type="InterPro" id="IPR000323">
    <property type="entry name" value="Cu2_ascorb_mOase_N"/>
</dbReference>
<dbReference type="PANTHER" id="PTHR10157:SF23">
    <property type="entry name" value="MOXD1 HOMOLOG 1"/>
    <property type="match status" value="1"/>
</dbReference>
<dbReference type="GO" id="GO:0004500">
    <property type="term" value="F:dopamine beta-monooxygenase activity"/>
    <property type="evidence" value="ECO:0007669"/>
    <property type="project" value="InterPro"/>
</dbReference>
<feature type="domain" description="Copper type II ascorbate-dependent monooxygenase C-terminal" evidence="4">
    <location>
        <begin position="318"/>
        <end position="450"/>
    </location>
</feature>
<dbReference type="GO" id="GO:0005507">
    <property type="term" value="F:copper ion binding"/>
    <property type="evidence" value="ECO:0007669"/>
    <property type="project" value="InterPro"/>
</dbReference>
<dbReference type="SUPFAM" id="SSF49742">
    <property type="entry name" value="PHM/PNGase F"/>
    <property type="match status" value="2"/>
</dbReference>
<dbReference type="Pfam" id="PF24784">
    <property type="entry name" value="Temptin_C"/>
    <property type="match status" value="1"/>
</dbReference>
<name>A0AAE1DTQ7_9GAST</name>
<evidence type="ECO:0000259" key="5">
    <source>
        <dbReference type="Pfam" id="PF24784"/>
    </source>
</evidence>
<gene>
    <name evidence="6" type="ORF">RRG08_038373</name>
</gene>
<evidence type="ECO:0000313" key="6">
    <source>
        <dbReference type="EMBL" id="KAK3782594.1"/>
    </source>
</evidence>
<dbReference type="InterPro" id="IPR014784">
    <property type="entry name" value="Cu2_ascorb_mOase-like_C"/>
</dbReference>
<evidence type="ECO:0000259" key="4">
    <source>
        <dbReference type="Pfam" id="PF03712"/>
    </source>
</evidence>
<dbReference type="InterPro" id="IPR008977">
    <property type="entry name" value="PHM/PNGase_F_dom_sf"/>
</dbReference>
<keyword evidence="2" id="KW-0325">Glycoprotein</keyword>
<comment type="caution">
    <text evidence="6">The sequence shown here is derived from an EMBL/GenBank/DDBJ whole genome shotgun (WGS) entry which is preliminary data.</text>
</comment>
<evidence type="ECO:0000259" key="3">
    <source>
        <dbReference type="Pfam" id="PF01082"/>
    </source>
</evidence>
<organism evidence="6 7">
    <name type="scientific">Elysia crispata</name>
    <name type="common">lettuce slug</name>
    <dbReference type="NCBI Taxonomy" id="231223"/>
    <lineage>
        <taxon>Eukaryota</taxon>
        <taxon>Metazoa</taxon>
        <taxon>Spiralia</taxon>
        <taxon>Lophotrochozoa</taxon>
        <taxon>Mollusca</taxon>
        <taxon>Gastropoda</taxon>
        <taxon>Heterobranchia</taxon>
        <taxon>Euthyneura</taxon>
        <taxon>Panpulmonata</taxon>
        <taxon>Sacoglossa</taxon>
        <taxon>Placobranchoidea</taxon>
        <taxon>Plakobranchidae</taxon>
        <taxon>Elysia</taxon>
    </lineage>
</organism>
<feature type="domain" description="Copper type II ascorbate-dependent monooxygenase N-terminal" evidence="3">
    <location>
        <begin position="172"/>
        <end position="286"/>
    </location>
</feature>
<evidence type="ECO:0008006" key="8">
    <source>
        <dbReference type="Google" id="ProtNLM"/>
    </source>
</evidence>
<dbReference type="Pfam" id="PF03712">
    <property type="entry name" value="Cu2_monoox_C"/>
    <property type="match status" value="1"/>
</dbReference>
<proteinExistence type="predicted"/>
<protein>
    <recommendedName>
        <fullName evidence="8">Temptin</fullName>
    </recommendedName>
</protein>
<dbReference type="PANTHER" id="PTHR10157">
    <property type="entry name" value="DOPAMINE BETA HYDROXYLASE RELATED"/>
    <property type="match status" value="1"/>
</dbReference>
<dbReference type="Gene3D" id="2.60.120.230">
    <property type="match status" value="1"/>
</dbReference>
<dbReference type="Gene3D" id="2.60.120.310">
    <property type="entry name" value="Copper type II, ascorbate-dependent monooxygenase, N-terminal domain"/>
    <property type="match status" value="1"/>
</dbReference>
<reference evidence="6" key="1">
    <citation type="journal article" date="2023" name="G3 (Bethesda)">
        <title>A reference genome for the long-term kleptoplast-retaining sea slug Elysia crispata morphotype clarki.</title>
        <authorList>
            <person name="Eastman K.E."/>
            <person name="Pendleton A.L."/>
            <person name="Shaikh M.A."/>
            <person name="Suttiyut T."/>
            <person name="Ogas R."/>
            <person name="Tomko P."/>
            <person name="Gavelis G."/>
            <person name="Widhalm J.R."/>
            <person name="Wisecaver J.H."/>
        </authorList>
    </citation>
    <scope>NUCLEOTIDE SEQUENCE</scope>
    <source>
        <strain evidence="6">ECLA1</strain>
    </source>
</reference>
<dbReference type="AlphaFoldDB" id="A0AAE1DTQ7"/>
<dbReference type="EMBL" id="JAWDGP010002493">
    <property type="protein sequence ID" value="KAK3782594.1"/>
    <property type="molecule type" value="Genomic_DNA"/>
</dbReference>
<evidence type="ECO:0000313" key="7">
    <source>
        <dbReference type="Proteomes" id="UP001283361"/>
    </source>
</evidence>